<name>A0ACB9H9Z6_CICIN</name>
<evidence type="ECO:0000313" key="2">
    <source>
        <dbReference type="Proteomes" id="UP001055811"/>
    </source>
</evidence>
<reference evidence="2" key="1">
    <citation type="journal article" date="2022" name="Mol. Ecol. Resour.">
        <title>The genomes of chicory, endive, great burdock and yacon provide insights into Asteraceae palaeo-polyploidization history and plant inulin production.</title>
        <authorList>
            <person name="Fan W."/>
            <person name="Wang S."/>
            <person name="Wang H."/>
            <person name="Wang A."/>
            <person name="Jiang F."/>
            <person name="Liu H."/>
            <person name="Zhao H."/>
            <person name="Xu D."/>
            <person name="Zhang Y."/>
        </authorList>
    </citation>
    <scope>NUCLEOTIDE SEQUENCE [LARGE SCALE GENOMIC DNA]</scope>
    <source>
        <strain evidence="2">cv. Punajuju</strain>
    </source>
</reference>
<organism evidence="1 2">
    <name type="scientific">Cichorium intybus</name>
    <name type="common">Chicory</name>
    <dbReference type="NCBI Taxonomy" id="13427"/>
    <lineage>
        <taxon>Eukaryota</taxon>
        <taxon>Viridiplantae</taxon>
        <taxon>Streptophyta</taxon>
        <taxon>Embryophyta</taxon>
        <taxon>Tracheophyta</taxon>
        <taxon>Spermatophyta</taxon>
        <taxon>Magnoliopsida</taxon>
        <taxon>eudicotyledons</taxon>
        <taxon>Gunneridae</taxon>
        <taxon>Pentapetalae</taxon>
        <taxon>asterids</taxon>
        <taxon>campanulids</taxon>
        <taxon>Asterales</taxon>
        <taxon>Asteraceae</taxon>
        <taxon>Cichorioideae</taxon>
        <taxon>Cichorieae</taxon>
        <taxon>Cichoriinae</taxon>
        <taxon>Cichorium</taxon>
    </lineage>
</organism>
<sequence length="196" mass="22301">MEFVDGAPASTWTEAFVAEWFNEEVTVHVTIFEEMERGKMEKETQTLKANPKREVWDCESSLYDSFELKSFERQLDSAISTRTMSMPHLSSSSSSSSLRHQPPPPFDHKPTSKKPFRLTRSLNKILRSVFRIRHNNHNSSRDGAFYVYDTSSALSTIPEVPETVPDFDRLSPDMKSLVTRVGSERFMPSSVGISCA</sequence>
<dbReference type="EMBL" id="CM042009">
    <property type="protein sequence ID" value="KAI3792599.1"/>
    <property type="molecule type" value="Genomic_DNA"/>
</dbReference>
<proteinExistence type="predicted"/>
<gene>
    <name evidence="1" type="ORF">L2E82_06482</name>
</gene>
<reference evidence="1 2" key="2">
    <citation type="journal article" date="2022" name="Mol. Ecol. Resour.">
        <title>The genomes of chicory, endive, great burdock and yacon provide insights into Asteraceae paleo-polyploidization history and plant inulin production.</title>
        <authorList>
            <person name="Fan W."/>
            <person name="Wang S."/>
            <person name="Wang H."/>
            <person name="Wang A."/>
            <person name="Jiang F."/>
            <person name="Liu H."/>
            <person name="Zhao H."/>
            <person name="Xu D."/>
            <person name="Zhang Y."/>
        </authorList>
    </citation>
    <scope>NUCLEOTIDE SEQUENCE [LARGE SCALE GENOMIC DNA]</scope>
    <source>
        <strain evidence="2">cv. Punajuju</strain>
        <tissue evidence="1">Leaves</tissue>
    </source>
</reference>
<keyword evidence="2" id="KW-1185">Reference proteome</keyword>
<evidence type="ECO:0000313" key="1">
    <source>
        <dbReference type="EMBL" id="KAI3792599.1"/>
    </source>
</evidence>
<protein>
    <submittedName>
        <fullName evidence="1">Uncharacterized protein</fullName>
    </submittedName>
</protein>
<comment type="caution">
    <text evidence="1">The sequence shown here is derived from an EMBL/GenBank/DDBJ whole genome shotgun (WGS) entry which is preliminary data.</text>
</comment>
<accession>A0ACB9H9Z6</accession>
<dbReference type="Proteomes" id="UP001055811">
    <property type="component" value="Linkage Group LG01"/>
</dbReference>